<proteinExistence type="predicted"/>
<dbReference type="InterPro" id="IPR046331">
    <property type="entry name" value="GPAM1-like"/>
</dbReference>
<accession>A0A0L1IJU1</accession>
<dbReference type="PANTHER" id="PTHR46370:SF1">
    <property type="entry name" value="GPALPP MOTIFS-CONTAINING PROTEIN 1"/>
    <property type="match status" value="1"/>
</dbReference>
<feature type="compositionally biased region" description="Polar residues" evidence="1">
    <location>
        <begin position="76"/>
        <end position="89"/>
    </location>
</feature>
<feature type="region of interest" description="Disordered" evidence="1">
    <location>
        <begin position="1"/>
        <end position="238"/>
    </location>
</feature>
<feature type="compositionally biased region" description="Basic and acidic residues" evidence="1">
    <location>
        <begin position="90"/>
        <end position="101"/>
    </location>
</feature>
<dbReference type="OrthoDB" id="73491at2759"/>
<feature type="compositionally biased region" description="Basic and acidic residues" evidence="1">
    <location>
        <begin position="147"/>
        <end position="156"/>
    </location>
</feature>
<feature type="compositionally biased region" description="Basic and acidic residues" evidence="1">
    <location>
        <begin position="185"/>
        <end position="195"/>
    </location>
</feature>
<dbReference type="EMBL" id="JNOM01000916">
    <property type="protein sequence ID" value="KNG79844.1"/>
    <property type="molecule type" value="Genomic_DNA"/>
</dbReference>
<evidence type="ECO:0000313" key="3">
    <source>
        <dbReference type="EMBL" id="KNG79844.1"/>
    </source>
</evidence>
<evidence type="ECO:0000259" key="2">
    <source>
        <dbReference type="Pfam" id="PF12572"/>
    </source>
</evidence>
<sequence length="260" mass="28932">MDQSEKRKFEQPTPYPEYGVDNFDKRRRVVGPTLPLANPADDHTPEGEDESSDDDDIGPSLPPSGDMETELVNAKIHSNTLKGPLTEQNHACEDRSQRDEWMVLPPDSTGRASRVDPTKLRSRKFQSGRSAPSSQSGGIDSSWTETPEEKIKRLQDKVMGVSTGTLGTNNGQVTRPARLSQAMQERIHKYNDKKQKSNAAGNVSQPLQPCKKGNEDDPSTRPFDKEKDMSISSKITNSQRREVINKAADFGSRFSKGNYL</sequence>
<dbReference type="PANTHER" id="PTHR46370">
    <property type="entry name" value="GPALPP MOTIFS-CONTAINING PROTEIN 1"/>
    <property type="match status" value="1"/>
</dbReference>
<evidence type="ECO:0000313" key="4">
    <source>
        <dbReference type="Proteomes" id="UP000037505"/>
    </source>
</evidence>
<dbReference type="Proteomes" id="UP000037505">
    <property type="component" value="Unassembled WGS sequence"/>
</dbReference>
<feature type="domain" description="DUF3752" evidence="2">
    <location>
        <begin position="105"/>
        <end position="255"/>
    </location>
</feature>
<dbReference type="RefSeq" id="XP_015400767.1">
    <property type="nucleotide sequence ID" value="XM_015557111.1"/>
</dbReference>
<organism evidence="3 4">
    <name type="scientific">Aspergillus nomiae NRRL (strain ATCC 15546 / NRRL 13137 / CBS 260.88 / M93)</name>
    <dbReference type="NCBI Taxonomy" id="1509407"/>
    <lineage>
        <taxon>Eukaryota</taxon>
        <taxon>Fungi</taxon>
        <taxon>Dikarya</taxon>
        <taxon>Ascomycota</taxon>
        <taxon>Pezizomycotina</taxon>
        <taxon>Eurotiomycetes</taxon>
        <taxon>Eurotiomycetidae</taxon>
        <taxon>Eurotiales</taxon>
        <taxon>Aspergillaceae</taxon>
        <taxon>Aspergillus</taxon>
        <taxon>Aspergillus subgen. Circumdati</taxon>
    </lineage>
</organism>
<protein>
    <recommendedName>
        <fullName evidence="2">DUF3752 domain-containing protein</fullName>
    </recommendedName>
</protein>
<evidence type="ECO:0000256" key="1">
    <source>
        <dbReference type="SAM" id="MobiDB-lite"/>
    </source>
</evidence>
<gene>
    <name evidence="3" type="ORF">ANOM_011856</name>
</gene>
<feature type="compositionally biased region" description="Basic and acidic residues" evidence="1">
    <location>
        <begin position="212"/>
        <end position="229"/>
    </location>
</feature>
<feature type="compositionally biased region" description="Polar residues" evidence="1">
    <location>
        <begin position="197"/>
        <end position="207"/>
    </location>
</feature>
<feature type="compositionally biased region" description="Polar residues" evidence="1">
    <location>
        <begin position="162"/>
        <end position="173"/>
    </location>
</feature>
<comment type="caution">
    <text evidence="3">The sequence shown here is derived from an EMBL/GenBank/DDBJ whole genome shotgun (WGS) entry which is preliminary data.</text>
</comment>
<keyword evidence="4" id="KW-1185">Reference proteome</keyword>
<feature type="compositionally biased region" description="Basic and acidic residues" evidence="1">
    <location>
        <begin position="1"/>
        <end position="10"/>
    </location>
</feature>
<dbReference type="AlphaFoldDB" id="A0A0L1IJU1"/>
<feature type="compositionally biased region" description="Acidic residues" evidence="1">
    <location>
        <begin position="47"/>
        <end position="57"/>
    </location>
</feature>
<dbReference type="InterPro" id="IPR022226">
    <property type="entry name" value="DUF3752"/>
</dbReference>
<feature type="compositionally biased region" description="Polar residues" evidence="1">
    <location>
        <begin position="127"/>
        <end position="145"/>
    </location>
</feature>
<reference evidence="3 4" key="1">
    <citation type="submission" date="2014-06" db="EMBL/GenBank/DDBJ databases">
        <title>The Genome of the Aflatoxigenic Filamentous Fungus Aspergillus nomius.</title>
        <authorList>
            <person name="Moore M.G."/>
            <person name="Shannon B.M."/>
            <person name="Brian M.M."/>
        </authorList>
    </citation>
    <scope>NUCLEOTIDE SEQUENCE [LARGE SCALE GENOMIC DNA]</scope>
    <source>
        <strain evidence="3 4">NRRL 13137</strain>
    </source>
</reference>
<name>A0A0L1IJU1_ASPN3</name>
<dbReference type="Pfam" id="PF12572">
    <property type="entry name" value="DUF3752"/>
    <property type="match status" value="1"/>
</dbReference>
<dbReference type="GeneID" id="26813659"/>